<keyword evidence="1" id="KW-0812">Transmembrane</keyword>
<feature type="transmembrane region" description="Helical" evidence="1">
    <location>
        <begin position="93"/>
        <end position="111"/>
    </location>
</feature>
<reference evidence="3 5" key="4">
    <citation type="submission" date="2019-04" db="EMBL/GenBank/DDBJ databases">
        <title>A reverse ecology approach based on a biological definition of microbial populations.</title>
        <authorList>
            <person name="Arevalo P."/>
            <person name="Vaninsberghe D."/>
            <person name="Elsherbini J."/>
            <person name="Gore J."/>
            <person name="Polz M."/>
        </authorList>
    </citation>
    <scope>NUCLEOTIDE SEQUENCE [LARGE SCALE GENOMIC DNA]</scope>
    <source>
        <strain evidence="3 5">10N.222.45.A8</strain>
    </source>
</reference>
<feature type="transmembrane region" description="Helical" evidence="1">
    <location>
        <begin position="66"/>
        <end position="87"/>
    </location>
</feature>
<evidence type="ECO:0008006" key="6">
    <source>
        <dbReference type="Google" id="ProtNLM"/>
    </source>
</evidence>
<dbReference type="AlphaFoldDB" id="A0A2N7NMA0"/>
<keyword evidence="1" id="KW-0472">Membrane</keyword>
<dbReference type="RefSeq" id="WP_032555297.1">
    <property type="nucleotide sequence ID" value="NZ_MDBP01000031.1"/>
</dbReference>
<reference evidence="4" key="1">
    <citation type="submission" date="2016-07" db="EMBL/GenBank/DDBJ databases">
        <title>Nontailed viruses are major unrecognized killers of bacteria in the ocean.</title>
        <authorList>
            <person name="Kauffman K."/>
            <person name="Hussain F."/>
            <person name="Yang J."/>
            <person name="Arevalo P."/>
            <person name="Brown J."/>
            <person name="Cutler M."/>
            <person name="Kelly L."/>
            <person name="Polz M.F."/>
        </authorList>
    </citation>
    <scope>NUCLEOTIDE SEQUENCE [LARGE SCALE GENOMIC DNA]</scope>
    <source>
        <strain evidence="4">10N.222.48.A2</strain>
    </source>
</reference>
<gene>
    <name evidence="2" type="ORF">BCS92_07430</name>
    <name evidence="3" type="ORF">FC057_21050</name>
</gene>
<feature type="transmembrane region" description="Helical" evidence="1">
    <location>
        <begin position="37"/>
        <end position="59"/>
    </location>
</feature>
<evidence type="ECO:0000313" key="3">
    <source>
        <dbReference type="EMBL" id="TKG28684.1"/>
    </source>
</evidence>
<dbReference type="EMBL" id="SYVV01000039">
    <property type="protein sequence ID" value="TKG28684.1"/>
    <property type="molecule type" value="Genomic_DNA"/>
</dbReference>
<organism evidence="2 4">
    <name type="scientific">Vibrio tasmaniensis</name>
    <dbReference type="NCBI Taxonomy" id="212663"/>
    <lineage>
        <taxon>Bacteria</taxon>
        <taxon>Pseudomonadati</taxon>
        <taxon>Pseudomonadota</taxon>
        <taxon>Gammaproteobacteria</taxon>
        <taxon>Vibrionales</taxon>
        <taxon>Vibrionaceae</taxon>
        <taxon>Vibrio</taxon>
    </lineage>
</organism>
<dbReference type="EMBL" id="MDBP01000031">
    <property type="protein sequence ID" value="PMP16963.1"/>
    <property type="molecule type" value="Genomic_DNA"/>
</dbReference>
<keyword evidence="1" id="KW-1133">Transmembrane helix</keyword>
<evidence type="ECO:0000313" key="4">
    <source>
        <dbReference type="Proteomes" id="UP000235579"/>
    </source>
</evidence>
<name>A0A2N7NMA0_9VIBR</name>
<dbReference type="SUPFAM" id="SSF103481">
    <property type="entry name" value="Multidrug resistance efflux transporter EmrE"/>
    <property type="match status" value="1"/>
</dbReference>
<dbReference type="Proteomes" id="UP000235579">
    <property type="component" value="Unassembled WGS sequence"/>
</dbReference>
<dbReference type="Gene3D" id="1.10.3730.20">
    <property type="match status" value="1"/>
</dbReference>
<comment type="caution">
    <text evidence="2">The sequence shown here is derived from an EMBL/GenBank/DDBJ whole genome shotgun (WGS) entry which is preliminary data.</text>
</comment>
<proteinExistence type="predicted"/>
<evidence type="ECO:0000313" key="5">
    <source>
        <dbReference type="Proteomes" id="UP000308018"/>
    </source>
</evidence>
<dbReference type="InterPro" id="IPR037185">
    <property type="entry name" value="EmrE-like"/>
</dbReference>
<protein>
    <recommendedName>
        <fullName evidence="6">EamA domain-containing protein</fullName>
    </recommendedName>
</protein>
<reference evidence="2" key="2">
    <citation type="submission" date="2016-07" db="EMBL/GenBank/DDBJ databases">
        <authorList>
            <person name="Wan K."/>
            <person name="Booth B."/>
            <person name="Spirohn K."/>
            <person name="Hao T."/>
            <person name="Hu Y."/>
            <person name="Calderwood M."/>
            <person name="Hill D."/>
            <person name="Mohr S."/>
            <person name="Vidal M."/>
            <person name="Celniker S."/>
            <person name="Perrimon N."/>
        </authorList>
    </citation>
    <scope>NUCLEOTIDE SEQUENCE</scope>
    <source>
        <strain evidence="2">10N.222.48.A2</strain>
    </source>
</reference>
<evidence type="ECO:0000313" key="2">
    <source>
        <dbReference type="EMBL" id="PMP16963.1"/>
    </source>
</evidence>
<evidence type="ECO:0000256" key="1">
    <source>
        <dbReference type="SAM" id="Phobius"/>
    </source>
</evidence>
<sequence length="112" mass="11999">MGGILYIAIAISLNVSAQVLLKYCSGRVFPLSISNGFLYGVLLALFFYGGSFLITLKIYSMYPLSIVSPVMAGLTILCITLSGVFIFSEYLSGLQISGVVLTIFGIVLLSIK</sequence>
<reference evidence="2" key="3">
    <citation type="journal article" date="2018" name="Nature">
        <title>A major lineage of non-tailed dsDNA viruses as unrecognized killers of marine bacteria.</title>
        <authorList>
            <person name="Kauffman K.M."/>
            <person name="Hussain F.A."/>
            <person name="Yang J."/>
            <person name="Arevalo P."/>
            <person name="Brown J.M."/>
            <person name="Chang W.K."/>
            <person name="VanInsberghe D."/>
            <person name="Elsherbini J."/>
            <person name="Sharma R.S."/>
            <person name="Cutler M.B."/>
            <person name="Kelly L."/>
            <person name="Polz M.F."/>
        </authorList>
    </citation>
    <scope>NUCLEOTIDE SEQUENCE</scope>
    <source>
        <strain evidence="2">10N.222.48.A2</strain>
    </source>
</reference>
<accession>A0A2N7NMA0</accession>
<dbReference type="Proteomes" id="UP000308018">
    <property type="component" value="Unassembled WGS sequence"/>
</dbReference>